<reference evidence="2" key="1">
    <citation type="submission" date="2014-12" db="EMBL/GenBank/DDBJ databases">
        <title>Genome Sequence of Valsa Canker Pathogens Uncovers a Specific Adaption of Colonization on Woody Bark.</title>
        <authorList>
            <person name="Yin Z."/>
            <person name="Liu H."/>
            <person name="Gao X."/>
            <person name="Li Z."/>
            <person name="Song N."/>
            <person name="Ke X."/>
            <person name="Dai Q."/>
            <person name="Wu Y."/>
            <person name="Sun Y."/>
            <person name="Xu J.-R."/>
            <person name="Kang Z.K."/>
            <person name="Wang L."/>
            <person name="Huang L."/>
        </authorList>
    </citation>
    <scope>NUCLEOTIDE SEQUENCE [LARGE SCALE GENOMIC DNA]</scope>
    <source>
        <strain evidence="2">03-8</strain>
    </source>
</reference>
<proteinExistence type="predicted"/>
<evidence type="ECO:0000313" key="3">
    <source>
        <dbReference type="Proteomes" id="UP000078559"/>
    </source>
</evidence>
<gene>
    <name evidence="2" type="ORF">VM1G_06767</name>
</gene>
<feature type="compositionally biased region" description="Polar residues" evidence="1">
    <location>
        <begin position="374"/>
        <end position="391"/>
    </location>
</feature>
<feature type="region of interest" description="Disordered" evidence="1">
    <location>
        <begin position="354"/>
        <end position="396"/>
    </location>
</feature>
<accession>A0A194W5N4</accession>
<sequence length="404" mass="44465">MATTTAIYTATAACTAFNHQPYPFYPHPAIHGFNVPPGVYISPPDQYEALLGRKLSPTPPRLTSRTLYLPSHNDKATHLPIYDFTKEFKDTVRGEPIGSSRFKTNFGLMKKPVGDGRGASEVGYLVDFDALEARSLPLTPPSPGRRKSSSGAAASSLGRLVPAHATVRRRMLYGDAEVGLTIPPRLAPGCAMEEGDVACAITPRSTGVGIELVTSYPLRPTVSKFGSSRNPWFTFTVPSLLDDDRTLQWQVHPVEHGLLRYTLVELPGRAAVDDDRWWEDSRESDEEKPPYCASERKNEHLIRAIYHNVGLGFCLSQPFSEGALLLQNDLDPEFEAIIVASLLGLLWRVRGEESKPRKNSRSEGSTPARKKSVSAGSNEKQGWSSTDSSPNKMGLFGKILRRMS</sequence>
<dbReference type="EMBL" id="CM003104">
    <property type="protein sequence ID" value="KUI71360.1"/>
    <property type="molecule type" value="Genomic_DNA"/>
</dbReference>
<dbReference type="Proteomes" id="UP000078559">
    <property type="component" value="Chromosome 7"/>
</dbReference>
<feature type="region of interest" description="Disordered" evidence="1">
    <location>
        <begin position="136"/>
        <end position="155"/>
    </location>
</feature>
<evidence type="ECO:0000256" key="1">
    <source>
        <dbReference type="SAM" id="MobiDB-lite"/>
    </source>
</evidence>
<protein>
    <submittedName>
        <fullName evidence="2">Uncharacterized protein</fullName>
    </submittedName>
</protein>
<dbReference type="OrthoDB" id="5212373at2759"/>
<dbReference type="AlphaFoldDB" id="A0A194W5N4"/>
<name>A0A194W5N4_CYTMA</name>
<organism evidence="2 3">
    <name type="scientific">Cytospora mali</name>
    <name type="common">Apple Valsa canker fungus</name>
    <name type="synonym">Valsa mali</name>
    <dbReference type="NCBI Taxonomy" id="578113"/>
    <lineage>
        <taxon>Eukaryota</taxon>
        <taxon>Fungi</taxon>
        <taxon>Dikarya</taxon>
        <taxon>Ascomycota</taxon>
        <taxon>Pezizomycotina</taxon>
        <taxon>Sordariomycetes</taxon>
        <taxon>Sordariomycetidae</taxon>
        <taxon>Diaporthales</taxon>
        <taxon>Cytosporaceae</taxon>
        <taxon>Cytospora</taxon>
    </lineage>
</organism>
<evidence type="ECO:0000313" key="2">
    <source>
        <dbReference type="EMBL" id="KUI71360.1"/>
    </source>
</evidence>
<keyword evidence="3" id="KW-1185">Reference proteome</keyword>